<dbReference type="AlphaFoldDB" id="A0A067M3D5"/>
<name>A0A067M3D5_BOTB1</name>
<evidence type="ECO:0000313" key="2">
    <source>
        <dbReference type="EMBL" id="KDQ10273.1"/>
    </source>
</evidence>
<feature type="compositionally biased region" description="Basic and acidic residues" evidence="1">
    <location>
        <begin position="77"/>
        <end position="87"/>
    </location>
</feature>
<accession>A0A067M3D5</accession>
<protein>
    <submittedName>
        <fullName evidence="2">Uncharacterized protein</fullName>
    </submittedName>
</protein>
<evidence type="ECO:0000313" key="3">
    <source>
        <dbReference type="Proteomes" id="UP000027195"/>
    </source>
</evidence>
<dbReference type="Proteomes" id="UP000027195">
    <property type="component" value="Unassembled WGS sequence"/>
</dbReference>
<gene>
    <name evidence="2" type="ORF">BOTBODRAFT_497511</name>
</gene>
<dbReference type="EMBL" id="KL198069">
    <property type="protein sequence ID" value="KDQ10273.1"/>
    <property type="molecule type" value="Genomic_DNA"/>
</dbReference>
<dbReference type="InParanoid" id="A0A067M3D5"/>
<feature type="region of interest" description="Disordered" evidence="1">
    <location>
        <begin position="41"/>
        <end position="87"/>
    </location>
</feature>
<reference evidence="3" key="1">
    <citation type="journal article" date="2014" name="Proc. Natl. Acad. Sci. U.S.A.">
        <title>Extensive sampling of basidiomycete genomes demonstrates inadequacy of the white-rot/brown-rot paradigm for wood decay fungi.</title>
        <authorList>
            <person name="Riley R."/>
            <person name="Salamov A.A."/>
            <person name="Brown D.W."/>
            <person name="Nagy L.G."/>
            <person name="Floudas D."/>
            <person name="Held B.W."/>
            <person name="Levasseur A."/>
            <person name="Lombard V."/>
            <person name="Morin E."/>
            <person name="Otillar R."/>
            <person name="Lindquist E.A."/>
            <person name="Sun H."/>
            <person name="LaButti K.M."/>
            <person name="Schmutz J."/>
            <person name="Jabbour D."/>
            <person name="Luo H."/>
            <person name="Baker S.E."/>
            <person name="Pisabarro A.G."/>
            <person name="Walton J.D."/>
            <person name="Blanchette R.A."/>
            <person name="Henrissat B."/>
            <person name="Martin F."/>
            <person name="Cullen D."/>
            <person name="Hibbett D.S."/>
            <person name="Grigoriev I.V."/>
        </authorList>
    </citation>
    <scope>NUCLEOTIDE SEQUENCE [LARGE SCALE GENOMIC DNA]</scope>
    <source>
        <strain evidence="3">FD-172 SS1</strain>
    </source>
</reference>
<keyword evidence="3" id="KW-1185">Reference proteome</keyword>
<organism evidence="2 3">
    <name type="scientific">Botryobasidium botryosum (strain FD-172 SS1)</name>
    <dbReference type="NCBI Taxonomy" id="930990"/>
    <lineage>
        <taxon>Eukaryota</taxon>
        <taxon>Fungi</taxon>
        <taxon>Dikarya</taxon>
        <taxon>Basidiomycota</taxon>
        <taxon>Agaricomycotina</taxon>
        <taxon>Agaricomycetes</taxon>
        <taxon>Cantharellales</taxon>
        <taxon>Botryobasidiaceae</taxon>
        <taxon>Botryobasidium</taxon>
    </lineage>
</organism>
<sequence length="87" mass="9503">MCGDLDERREKGWTWFVQRGRIVVVRYPRAPCLPSELPALGAAPPPSPTTMISQTCHVTPSPALQDSQGKSTVDVAGKNEKKKTTLI</sequence>
<dbReference type="HOGENOM" id="CLU_2483073_0_0_1"/>
<evidence type="ECO:0000256" key="1">
    <source>
        <dbReference type="SAM" id="MobiDB-lite"/>
    </source>
</evidence>
<proteinExistence type="predicted"/>
<feature type="compositionally biased region" description="Polar residues" evidence="1">
    <location>
        <begin position="49"/>
        <end position="71"/>
    </location>
</feature>